<name>A0AAV5HN31_9ROSI</name>
<comment type="caution">
    <text evidence="8">The sequence shown here is derived from an EMBL/GenBank/DDBJ whole genome shotgun (WGS) entry which is preliminary data.</text>
</comment>
<evidence type="ECO:0000313" key="8">
    <source>
        <dbReference type="EMBL" id="GKU87044.1"/>
    </source>
</evidence>
<evidence type="ECO:0000259" key="7">
    <source>
        <dbReference type="PROSITE" id="PS50089"/>
    </source>
</evidence>
<dbReference type="EC" id="2.3.2.27" evidence="2"/>
<dbReference type="GO" id="GO:0005737">
    <property type="term" value="C:cytoplasm"/>
    <property type="evidence" value="ECO:0007669"/>
    <property type="project" value="TreeGrafter"/>
</dbReference>
<dbReference type="InterPro" id="IPR001841">
    <property type="entry name" value="Znf_RING"/>
</dbReference>
<accession>A0AAV5HN31</accession>
<dbReference type="PANTHER" id="PTHR15710">
    <property type="entry name" value="E3 UBIQUITIN-PROTEIN LIGASE PRAJA"/>
    <property type="match status" value="1"/>
</dbReference>
<evidence type="ECO:0000256" key="4">
    <source>
        <dbReference type="ARBA" id="ARBA00022771"/>
    </source>
</evidence>
<evidence type="ECO:0000256" key="2">
    <source>
        <dbReference type="ARBA" id="ARBA00012483"/>
    </source>
</evidence>
<dbReference type="InterPro" id="IPR013083">
    <property type="entry name" value="Znf_RING/FYVE/PHD"/>
</dbReference>
<dbReference type="PROSITE" id="PS50089">
    <property type="entry name" value="ZF_RING_2"/>
    <property type="match status" value="1"/>
</dbReference>
<sequence length="149" mass="17045">MLETGMIEPHARDLLTDCFADFKGYFEGSQQLVQEPREFFCCIHRCFRLEDELAAMEARAVQESIDESVPRLIAATQEAIQALQITEIEVGCDDPCMICLEELEPSTTVIKRMPCCSHLFHGDCIEQWLNTSHLCPWCRFPMPISAEED</sequence>
<evidence type="ECO:0000256" key="1">
    <source>
        <dbReference type="ARBA" id="ARBA00000900"/>
    </source>
</evidence>
<evidence type="ECO:0000256" key="6">
    <source>
        <dbReference type="PROSITE-ProRule" id="PRU00175"/>
    </source>
</evidence>
<comment type="catalytic activity">
    <reaction evidence="1">
        <text>S-ubiquitinyl-[E2 ubiquitin-conjugating enzyme]-L-cysteine + [acceptor protein]-L-lysine = [E2 ubiquitin-conjugating enzyme]-L-cysteine + N(6)-ubiquitinyl-[acceptor protein]-L-lysine.</text>
        <dbReference type="EC" id="2.3.2.27"/>
    </reaction>
</comment>
<keyword evidence="3" id="KW-0479">Metal-binding</keyword>
<dbReference type="Proteomes" id="UP001054252">
    <property type="component" value="Unassembled WGS sequence"/>
</dbReference>
<reference evidence="8 9" key="1">
    <citation type="journal article" date="2021" name="Commun. Biol.">
        <title>The genome of Shorea leprosula (Dipterocarpaceae) highlights the ecological relevance of drought in aseasonal tropical rainforests.</title>
        <authorList>
            <person name="Ng K.K.S."/>
            <person name="Kobayashi M.J."/>
            <person name="Fawcett J.A."/>
            <person name="Hatakeyama M."/>
            <person name="Paape T."/>
            <person name="Ng C.H."/>
            <person name="Ang C.C."/>
            <person name="Tnah L.H."/>
            <person name="Lee C.T."/>
            <person name="Nishiyama T."/>
            <person name="Sese J."/>
            <person name="O'Brien M.J."/>
            <person name="Copetti D."/>
            <person name="Mohd Noor M.I."/>
            <person name="Ong R.C."/>
            <person name="Putra M."/>
            <person name="Sireger I.Z."/>
            <person name="Indrioko S."/>
            <person name="Kosugi Y."/>
            <person name="Izuno A."/>
            <person name="Isagi Y."/>
            <person name="Lee S.L."/>
            <person name="Shimizu K.K."/>
        </authorList>
    </citation>
    <scope>NUCLEOTIDE SEQUENCE [LARGE SCALE GENOMIC DNA]</scope>
    <source>
        <strain evidence="8">214</strain>
    </source>
</reference>
<evidence type="ECO:0000256" key="3">
    <source>
        <dbReference type="ARBA" id="ARBA00022723"/>
    </source>
</evidence>
<dbReference type="EMBL" id="BPVZ01000001">
    <property type="protein sequence ID" value="GKU87044.1"/>
    <property type="molecule type" value="Genomic_DNA"/>
</dbReference>
<organism evidence="8 9">
    <name type="scientific">Rubroshorea leprosula</name>
    <dbReference type="NCBI Taxonomy" id="152421"/>
    <lineage>
        <taxon>Eukaryota</taxon>
        <taxon>Viridiplantae</taxon>
        <taxon>Streptophyta</taxon>
        <taxon>Embryophyta</taxon>
        <taxon>Tracheophyta</taxon>
        <taxon>Spermatophyta</taxon>
        <taxon>Magnoliopsida</taxon>
        <taxon>eudicotyledons</taxon>
        <taxon>Gunneridae</taxon>
        <taxon>Pentapetalae</taxon>
        <taxon>rosids</taxon>
        <taxon>malvids</taxon>
        <taxon>Malvales</taxon>
        <taxon>Dipterocarpaceae</taxon>
        <taxon>Rubroshorea</taxon>
    </lineage>
</organism>
<evidence type="ECO:0000256" key="5">
    <source>
        <dbReference type="ARBA" id="ARBA00022833"/>
    </source>
</evidence>
<protein>
    <recommendedName>
        <fullName evidence="2">RING-type E3 ubiquitin transferase</fullName>
        <ecNumber evidence="2">2.3.2.27</ecNumber>
    </recommendedName>
</protein>
<dbReference type="SUPFAM" id="SSF57850">
    <property type="entry name" value="RING/U-box"/>
    <property type="match status" value="1"/>
</dbReference>
<gene>
    <name evidence="8" type="ORF">SLEP1_g1499</name>
</gene>
<dbReference type="GO" id="GO:0008270">
    <property type="term" value="F:zinc ion binding"/>
    <property type="evidence" value="ECO:0007669"/>
    <property type="project" value="UniProtKB-KW"/>
</dbReference>
<dbReference type="GO" id="GO:0016567">
    <property type="term" value="P:protein ubiquitination"/>
    <property type="evidence" value="ECO:0007669"/>
    <property type="project" value="TreeGrafter"/>
</dbReference>
<keyword evidence="5" id="KW-0862">Zinc</keyword>
<dbReference type="GO" id="GO:0061630">
    <property type="term" value="F:ubiquitin protein ligase activity"/>
    <property type="evidence" value="ECO:0007669"/>
    <property type="project" value="UniProtKB-EC"/>
</dbReference>
<proteinExistence type="predicted"/>
<keyword evidence="4 6" id="KW-0863">Zinc-finger</keyword>
<dbReference type="Gene3D" id="3.30.40.10">
    <property type="entry name" value="Zinc/RING finger domain, C3HC4 (zinc finger)"/>
    <property type="match status" value="1"/>
</dbReference>
<dbReference type="PANTHER" id="PTHR15710:SF59">
    <property type="entry name" value="E3 UBIQUITIN-PROTEIN LIGASE SDIR1-LIKE"/>
    <property type="match status" value="1"/>
</dbReference>
<dbReference type="Pfam" id="PF13639">
    <property type="entry name" value="zf-RING_2"/>
    <property type="match status" value="1"/>
</dbReference>
<dbReference type="AlphaFoldDB" id="A0AAV5HN31"/>
<feature type="domain" description="RING-type" evidence="7">
    <location>
        <begin position="96"/>
        <end position="139"/>
    </location>
</feature>
<keyword evidence="9" id="KW-1185">Reference proteome</keyword>
<evidence type="ECO:0000313" key="9">
    <source>
        <dbReference type="Proteomes" id="UP001054252"/>
    </source>
</evidence>